<protein>
    <submittedName>
        <fullName evidence="2">Uncharacterized protein</fullName>
    </submittedName>
</protein>
<feature type="region of interest" description="Disordered" evidence="1">
    <location>
        <begin position="247"/>
        <end position="266"/>
    </location>
</feature>
<name>A0A8J3ZIQ4_9ACTN</name>
<reference evidence="2" key="1">
    <citation type="submission" date="2021-01" db="EMBL/GenBank/DDBJ databases">
        <title>Whole genome shotgun sequence of Virgisporangium aurantiacum NBRC 16421.</title>
        <authorList>
            <person name="Komaki H."/>
            <person name="Tamura T."/>
        </authorList>
    </citation>
    <scope>NUCLEOTIDE SEQUENCE</scope>
    <source>
        <strain evidence="2">NBRC 16421</strain>
    </source>
</reference>
<proteinExistence type="predicted"/>
<accession>A0A8J3ZIQ4</accession>
<organism evidence="2 3">
    <name type="scientific">Virgisporangium aurantiacum</name>
    <dbReference type="NCBI Taxonomy" id="175570"/>
    <lineage>
        <taxon>Bacteria</taxon>
        <taxon>Bacillati</taxon>
        <taxon>Actinomycetota</taxon>
        <taxon>Actinomycetes</taxon>
        <taxon>Micromonosporales</taxon>
        <taxon>Micromonosporaceae</taxon>
        <taxon>Virgisporangium</taxon>
    </lineage>
</organism>
<keyword evidence="3" id="KW-1185">Reference proteome</keyword>
<comment type="caution">
    <text evidence="2">The sequence shown here is derived from an EMBL/GenBank/DDBJ whole genome shotgun (WGS) entry which is preliminary data.</text>
</comment>
<dbReference type="AlphaFoldDB" id="A0A8J3ZIQ4"/>
<gene>
    <name evidence="2" type="ORF">Vau01_097860</name>
</gene>
<dbReference type="Proteomes" id="UP000612585">
    <property type="component" value="Unassembled WGS sequence"/>
</dbReference>
<evidence type="ECO:0000313" key="3">
    <source>
        <dbReference type="Proteomes" id="UP000612585"/>
    </source>
</evidence>
<evidence type="ECO:0000256" key="1">
    <source>
        <dbReference type="SAM" id="MobiDB-lite"/>
    </source>
</evidence>
<dbReference type="EMBL" id="BOPG01000076">
    <property type="protein sequence ID" value="GIJ62270.1"/>
    <property type="molecule type" value="Genomic_DNA"/>
</dbReference>
<sequence>MDAATATGLSMLCHHAAVAEERAGLSSMVDDIVRACQAEEHWWPDPDKWASLHGLAADDPQSITVGLSYLWASFIEYPNVFKPAVPAVRYVVALLDRKLGGDTVIRSPDGRLRPLRGHLLTWLSDVADAVGDLRVREFVELAGYSPLESPTSAWHAVRQLRSQMYDAAAAFLDDPHPGVRQEAITAAVVLVRVPELAVHRQHVAAAARAFLDACTDPVRRRWADEAFHELSPTYVADEAVRRHRLPGRVTHVDDGSPRTVTNRSPG</sequence>
<evidence type="ECO:0000313" key="2">
    <source>
        <dbReference type="EMBL" id="GIJ62270.1"/>
    </source>
</evidence>